<name>A0AAD7G0Z4_MYCRO</name>
<gene>
    <name evidence="1" type="ORF">B0H17DRAFT_1146251</name>
</gene>
<protein>
    <submittedName>
        <fullName evidence="1">Uncharacterized protein</fullName>
    </submittedName>
</protein>
<comment type="caution">
    <text evidence="1">The sequence shown here is derived from an EMBL/GenBank/DDBJ whole genome shotgun (WGS) entry which is preliminary data.</text>
</comment>
<proteinExistence type="predicted"/>
<keyword evidence="2" id="KW-1185">Reference proteome</keyword>
<reference evidence="1" key="1">
    <citation type="submission" date="2023-03" db="EMBL/GenBank/DDBJ databases">
        <title>Massive genome expansion in bonnet fungi (Mycena s.s.) driven by repeated elements and novel gene families across ecological guilds.</title>
        <authorList>
            <consortium name="Lawrence Berkeley National Laboratory"/>
            <person name="Harder C.B."/>
            <person name="Miyauchi S."/>
            <person name="Viragh M."/>
            <person name="Kuo A."/>
            <person name="Thoen E."/>
            <person name="Andreopoulos B."/>
            <person name="Lu D."/>
            <person name="Skrede I."/>
            <person name="Drula E."/>
            <person name="Henrissat B."/>
            <person name="Morin E."/>
            <person name="Kohler A."/>
            <person name="Barry K."/>
            <person name="LaButti K."/>
            <person name="Morin E."/>
            <person name="Salamov A."/>
            <person name="Lipzen A."/>
            <person name="Mereny Z."/>
            <person name="Hegedus B."/>
            <person name="Baldrian P."/>
            <person name="Stursova M."/>
            <person name="Weitz H."/>
            <person name="Taylor A."/>
            <person name="Grigoriev I.V."/>
            <person name="Nagy L.G."/>
            <person name="Martin F."/>
            <person name="Kauserud H."/>
        </authorList>
    </citation>
    <scope>NUCLEOTIDE SEQUENCE</scope>
    <source>
        <strain evidence="1">CBHHK067</strain>
    </source>
</reference>
<sequence length="120" mass="13080">MLVPGTGSQIHNIPDWNCWLCVSCRDLPELELAQGKERNLTINFKGPPLLADRSINIAMDDVATDQLLISARLWVIHRAPINICGGKAALHLPAPCSGWEWDANGPVEGGIPLLNHNCLP</sequence>
<organism evidence="1 2">
    <name type="scientific">Mycena rosella</name>
    <name type="common">Pink bonnet</name>
    <name type="synonym">Agaricus rosellus</name>
    <dbReference type="NCBI Taxonomy" id="1033263"/>
    <lineage>
        <taxon>Eukaryota</taxon>
        <taxon>Fungi</taxon>
        <taxon>Dikarya</taxon>
        <taxon>Basidiomycota</taxon>
        <taxon>Agaricomycotina</taxon>
        <taxon>Agaricomycetes</taxon>
        <taxon>Agaricomycetidae</taxon>
        <taxon>Agaricales</taxon>
        <taxon>Marasmiineae</taxon>
        <taxon>Mycenaceae</taxon>
        <taxon>Mycena</taxon>
    </lineage>
</organism>
<dbReference type="EMBL" id="JARKIE010000303">
    <property type="protein sequence ID" value="KAJ7656191.1"/>
    <property type="molecule type" value="Genomic_DNA"/>
</dbReference>
<evidence type="ECO:0000313" key="1">
    <source>
        <dbReference type="EMBL" id="KAJ7656191.1"/>
    </source>
</evidence>
<dbReference type="Proteomes" id="UP001221757">
    <property type="component" value="Unassembled WGS sequence"/>
</dbReference>
<evidence type="ECO:0000313" key="2">
    <source>
        <dbReference type="Proteomes" id="UP001221757"/>
    </source>
</evidence>
<accession>A0AAD7G0Z4</accession>
<dbReference type="AlphaFoldDB" id="A0AAD7G0Z4"/>